<evidence type="ECO:0000256" key="4">
    <source>
        <dbReference type="ARBA" id="ARBA00022679"/>
    </source>
</evidence>
<dbReference type="Gene3D" id="3.40.1160.10">
    <property type="entry name" value="Acetylglutamate kinase-like"/>
    <property type="match status" value="1"/>
</dbReference>
<evidence type="ECO:0000256" key="8">
    <source>
        <dbReference type="HAMAP-Rule" id="MF_00456"/>
    </source>
</evidence>
<dbReference type="EC" id="2.7.2.11" evidence="8"/>
<sequence>MHPQAPIVVKLGTSVLTDGTRHIARRRMLEIVRQVAQLHDQGHAVALVSSGAIAAGREALAYPEIDPSLPRKQMLAAVGQGRLIQIYSELFGIFGITVGQVLLTRSDLNNPVGRLNARNTLQTLFAYRVVPIINENDTVATEEIQVGDNDNLSALVADLVDASLLILLTDQRGLFEADPRTHPDAALIPYVAHIDESIWARAGGTSSGLGTGGMITKLQAAQFATQRGTQTVIADGRLPEVIVRAAQGESVGTTFAAQVRSEP</sequence>
<comment type="catalytic activity">
    <reaction evidence="8">
        <text>L-glutamate + ATP = L-glutamyl 5-phosphate + ADP</text>
        <dbReference type="Rhea" id="RHEA:14877"/>
        <dbReference type="ChEBI" id="CHEBI:29985"/>
        <dbReference type="ChEBI" id="CHEBI:30616"/>
        <dbReference type="ChEBI" id="CHEBI:58274"/>
        <dbReference type="ChEBI" id="CHEBI:456216"/>
        <dbReference type="EC" id="2.7.2.11"/>
    </reaction>
</comment>
<dbReference type="GO" id="GO:0005524">
    <property type="term" value="F:ATP binding"/>
    <property type="evidence" value="ECO:0007669"/>
    <property type="project" value="UniProtKB-KW"/>
</dbReference>
<feature type="binding site" evidence="8">
    <location>
        <position position="137"/>
    </location>
    <ligand>
        <name>substrate</name>
    </ligand>
</feature>
<dbReference type="FunFam" id="3.40.1160.10:FF:000018">
    <property type="entry name" value="Glutamate 5-kinase"/>
    <property type="match status" value="1"/>
</dbReference>
<feature type="binding site" evidence="8">
    <location>
        <position position="149"/>
    </location>
    <ligand>
        <name>substrate</name>
    </ligand>
</feature>
<dbReference type="PROSITE" id="PS00902">
    <property type="entry name" value="GLUTAMATE_5_KINASE"/>
    <property type="match status" value="1"/>
</dbReference>
<dbReference type="InterPro" id="IPR019797">
    <property type="entry name" value="Glutamate_5-kinase_CS"/>
</dbReference>
<dbReference type="InterPro" id="IPR036393">
    <property type="entry name" value="AceGlu_kinase-like_sf"/>
</dbReference>
<dbReference type="InterPro" id="IPR041739">
    <property type="entry name" value="G5K_ProB"/>
</dbReference>
<dbReference type="InterPro" id="IPR001057">
    <property type="entry name" value="Glu/AcGlu_kinase"/>
</dbReference>
<keyword evidence="5 8" id="KW-0547">Nucleotide-binding</keyword>
<accession>A0A2M8PBS5</accession>
<feature type="domain" description="Aspartate/glutamate/uridylate kinase" evidence="9">
    <location>
        <begin position="7"/>
        <end position="234"/>
    </location>
</feature>
<keyword evidence="2 8" id="KW-0028">Amino-acid biosynthesis</keyword>
<protein>
    <recommendedName>
        <fullName evidence="8">Glutamate 5-kinase</fullName>
        <ecNumber evidence="8">2.7.2.11</ecNumber>
    </recommendedName>
    <alternativeName>
        <fullName evidence="8">Gamma-glutamyl kinase</fullName>
        <shortName evidence="8">GK</shortName>
    </alternativeName>
</protein>
<keyword evidence="6 8" id="KW-0418">Kinase</keyword>
<comment type="pathway">
    <text evidence="8">Amino-acid biosynthesis; L-proline biosynthesis; L-glutamate 5-semialdehyde from L-glutamate: step 1/2.</text>
</comment>
<dbReference type="PIRSF" id="PIRSF000729">
    <property type="entry name" value="GK"/>
    <property type="match status" value="1"/>
</dbReference>
<dbReference type="GO" id="GO:0005829">
    <property type="term" value="C:cytosol"/>
    <property type="evidence" value="ECO:0007669"/>
    <property type="project" value="TreeGrafter"/>
</dbReference>
<evidence type="ECO:0000256" key="3">
    <source>
        <dbReference type="ARBA" id="ARBA00022650"/>
    </source>
</evidence>
<proteinExistence type="inferred from homology"/>
<feature type="binding site" evidence="8">
    <location>
        <begin position="169"/>
        <end position="170"/>
    </location>
    <ligand>
        <name>ATP</name>
        <dbReference type="ChEBI" id="CHEBI:30616"/>
    </ligand>
</feature>
<keyword evidence="1 8" id="KW-0963">Cytoplasm</keyword>
<evidence type="ECO:0000256" key="5">
    <source>
        <dbReference type="ARBA" id="ARBA00022741"/>
    </source>
</evidence>
<comment type="caution">
    <text evidence="10">The sequence shown here is derived from an EMBL/GenBank/DDBJ whole genome shotgun (WGS) entry which is preliminary data.</text>
</comment>
<dbReference type="PANTHER" id="PTHR43654">
    <property type="entry name" value="GLUTAMATE 5-KINASE"/>
    <property type="match status" value="1"/>
</dbReference>
<feature type="binding site" evidence="8">
    <location>
        <position position="50"/>
    </location>
    <ligand>
        <name>substrate</name>
    </ligand>
</feature>
<dbReference type="InterPro" id="IPR001048">
    <property type="entry name" value="Asp/Glu/Uridylate_kinase"/>
</dbReference>
<dbReference type="EMBL" id="PGTM01000226">
    <property type="protein sequence ID" value="PJF35001.1"/>
    <property type="molecule type" value="Genomic_DNA"/>
</dbReference>
<evidence type="ECO:0000256" key="2">
    <source>
        <dbReference type="ARBA" id="ARBA00022605"/>
    </source>
</evidence>
<evidence type="ECO:0000313" key="10">
    <source>
        <dbReference type="EMBL" id="PJF35001.1"/>
    </source>
</evidence>
<evidence type="ECO:0000313" key="11">
    <source>
        <dbReference type="Proteomes" id="UP000229681"/>
    </source>
</evidence>
<feature type="binding site" evidence="8">
    <location>
        <position position="10"/>
    </location>
    <ligand>
        <name>ATP</name>
        <dbReference type="ChEBI" id="CHEBI:30616"/>
    </ligand>
</feature>
<dbReference type="PRINTS" id="PR00474">
    <property type="entry name" value="GLU5KINASE"/>
</dbReference>
<dbReference type="NCBIfam" id="TIGR01027">
    <property type="entry name" value="proB"/>
    <property type="match status" value="1"/>
</dbReference>
<keyword evidence="3 8" id="KW-0641">Proline biosynthesis</keyword>
<dbReference type="InterPro" id="IPR005715">
    <property type="entry name" value="Glu_5kinase/COase_Synthase"/>
</dbReference>
<dbReference type="Pfam" id="PF00696">
    <property type="entry name" value="AA_kinase"/>
    <property type="match status" value="1"/>
</dbReference>
<dbReference type="HAMAP" id="MF_00456">
    <property type="entry name" value="ProB"/>
    <property type="match status" value="1"/>
</dbReference>
<evidence type="ECO:0000256" key="6">
    <source>
        <dbReference type="ARBA" id="ARBA00022777"/>
    </source>
</evidence>
<dbReference type="PANTHER" id="PTHR43654:SF1">
    <property type="entry name" value="ISOPENTENYL PHOSPHATE KINASE"/>
    <property type="match status" value="1"/>
</dbReference>
<dbReference type="InterPro" id="IPR011529">
    <property type="entry name" value="Glu_5kinase"/>
</dbReference>
<dbReference type="GO" id="GO:0004349">
    <property type="term" value="F:glutamate 5-kinase activity"/>
    <property type="evidence" value="ECO:0007669"/>
    <property type="project" value="UniProtKB-UniRule"/>
</dbReference>
<dbReference type="AlphaFoldDB" id="A0A2M8PBS5"/>
<name>A0A2M8PBS5_9CHLR</name>
<keyword evidence="4 8" id="KW-0808">Transferase</keyword>
<evidence type="ECO:0000256" key="1">
    <source>
        <dbReference type="ARBA" id="ARBA00022490"/>
    </source>
</evidence>
<dbReference type="UniPathway" id="UPA00098">
    <property type="reaction ID" value="UER00359"/>
</dbReference>
<reference evidence="10 11" key="1">
    <citation type="submission" date="2017-11" db="EMBL/GenBank/DDBJ databases">
        <title>Evolution of Phototrophy in the Chloroflexi Phylum Driven by Horizontal Gene Transfer.</title>
        <authorList>
            <person name="Ward L.M."/>
            <person name="Hemp J."/>
            <person name="Shih P.M."/>
            <person name="Mcglynn S.E."/>
            <person name="Fischer W."/>
        </authorList>
    </citation>
    <scope>NUCLEOTIDE SEQUENCE [LARGE SCALE GENOMIC DNA]</scope>
    <source>
        <strain evidence="10">JP3_13</strain>
    </source>
</reference>
<dbReference type="CDD" id="cd04242">
    <property type="entry name" value="AAK_G5K_ProB"/>
    <property type="match status" value="1"/>
</dbReference>
<comment type="function">
    <text evidence="8">Catalyzes the transfer of a phosphate group to glutamate to form L-glutamate 5-phosphate.</text>
</comment>
<comment type="subcellular location">
    <subcellularLocation>
        <location evidence="8">Cytoplasm</location>
    </subcellularLocation>
</comment>
<dbReference type="Proteomes" id="UP000229681">
    <property type="component" value="Unassembled WGS sequence"/>
</dbReference>
<dbReference type="SUPFAM" id="SSF53633">
    <property type="entry name" value="Carbamate kinase-like"/>
    <property type="match status" value="1"/>
</dbReference>
<organism evidence="10 11">
    <name type="scientific">Candidatus Thermofonsia Clade 1 bacterium</name>
    <dbReference type="NCBI Taxonomy" id="2364210"/>
    <lineage>
        <taxon>Bacteria</taxon>
        <taxon>Bacillati</taxon>
        <taxon>Chloroflexota</taxon>
        <taxon>Candidatus Thermofontia</taxon>
        <taxon>Candidatus Thermofonsia Clade 1</taxon>
    </lineage>
</organism>
<evidence type="ECO:0000256" key="7">
    <source>
        <dbReference type="ARBA" id="ARBA00022840"/>
    </source>
</evidence>
<evidence type="ECO:0000259" key="9">
    <source>
        <dbReference type="Pfam" id="PF00696"/>
    </source>
</evidence>
<gene>
    <name evidence="8 10" type="primary">proB</name>
    <name evidence="10" type="ORF">CUN49_12805</name>
</gene>
<keyword evidence="7 8" id="KW-0067">ATP-binding</keyword>
<comment type="similarity">
    <text evidence="8">Belongs to the glutamate 5-kinase family.</text>
</comment>
<feature type="binding site" evidence="8">
    <location>
        <begin position="211"/>
        <end position="217"/>
    </location>
    <ligand>
        <name>ATP</name>
        <dbReference type="ChEBI" id="CHEBI:30616"/>
    </ligand>
</feature>
<dbReference type="GO" id="GO:0055129">
    <property type="term" value="P:L-proline biosynthetic process"/>
    <property type="evidence" value="ECO:0007669"/>
    <property type="project" value="UniProtKB-UniRule"/>
</dbReference>